<evidence type="ECO:0000313" key="3">
    <source>
        <dbReference type="Proteomes" id="UP000295136"/>
    </source>
</evidence>
<evidence type="ECO:0000313" key="2">
    <source>
        <dbReference type="EMBL" id="TDE58156.1"/>
    </source>
</evidence>
<proteinExistence type="predicted"/>
<dbReference type="RefSeq" id="WP_132628661.1">
    <property type="nucleotide sequence ID" value="NZ_SMLD01000010.1"/>
</dbReference>
<keyword evidence="3" id="KW-1185">Reference proteome</keyword>
<organism evidence="2 3">
    <name type="scientific">Nonomuraea mesophila</name>
    <dbReference type="NCBI Taxonomy" id="2530382"/>
    <lineage>
        <taxon>Bacteria</taxon>
        <taxon>Bacillati</taxon>
        <taxon>Actinomycetota</taxon>
        <taxon>Actinomycetes</taxon>
        <taxon>Streptosporangiales</taxon>
        <taxon>Streptosporangiaceae</taxon>
        <taxon>Nonomuraea</taxon>
    </lineage>
</organism>
<dbReference type="AlphaFoldDB" id="A0A4R5FW36"/>
<comment type="caution">
    <text evidence="2">The sequence shown here is derived from an EMBL/GenBank/DDBJ whole genome shotgun (WGS) entry which is preliminary data.</text>
</comment>
<name>A0A4R5FW36_9ACTN</name>
<evidence type="ECO:0000256" key="1">
    <source>
        <dbReference type="SAM" id="SignalP"/>
    </source>
</evidence>
<feature type="chain" id="PRO_5020891621" description="Secreted protein" evidence="1">
    <location>
        <begin position="29"/>
        <end position="135"/>
    </location>
</feature>
<sequence length="135" mass="13940">MKLVFKQAVLVPAAIMAMALTGAAPAGAAVSGPLGSTGAQVQQEGPSTLGELSIPCGKPPVAGRANFSYNPGSASVTVYYNNHCNHMVAVQVLAFSGSEDQYTCIQAPPHTKSSKKVSYGLAGSFQWLKKGCNRP</sequence>
<keyword evidence="1" id="KW-0732">Signal</keyword>
<evidence type="ECO:0008006" key="4">
    <source>
        <dbReference type="Google" id="ProtNLM"/>
    </source>
</evidence>
<gene>
    <name evidence="2" type="ORF">E1295_05970</name>
</gene>
<dbReference type="EMBL" id="SMLD01000010">
    <property type="protein sequence ID" value="TDE58156.1"/>
    <property type="molecule type" value="Genomic_DNA"/>
</dbReference>
<accession>A0A4R5FW36</accession>
<reference evidence="2 3" key="1">
    <citation type="submission" date="2019-03" db="EMBL/GenBank/DDBJ databases">
        <title>Draft genome sequences of novel Actinobacteria.</title>
        <authorList>
            <person name="Sahin N."/>
            <person name="Ay H."/>
            <person name="Saygin H."/>
        </authorList>
    </citation>
    <scope>NUCLEOTIDE SEQUENCE [LARGE SCALE GENOMIC DNA]</scope>
    <source>
        <strain evidence="2 3">6K102</strain>
    </source>
</reference>
<protein>
    <recommendedName>
        <fullName evidence="4">Secreted protein</fullName>
    </recommendedName>
</protein>
<feature type="signal peptide" evidence="1">
    <location>
        <begin position="1"/>
        <end position="28"/>
    </location>
</feature>
<dbReference type="Proteomes" id="UP000295136">
    <property type="component" value="Unassembled WGS sequence"/>
</dbReference>